<evidence type="ECO:0000259" key="7">
    <source>
        <dbReference type="Pfam" id="PF14527"/>
    </source>
</evidence>
<dbReference type="Proteomes" id="UP000186437">
    <property type="component" value="Unassembled WGS sequence"/>
</dbReference>
<evidence type="ECO:0000259" key="5">
    <source>
        <dbReference type="Pfam" id="PF02650"/>
    </source>
</evidence>
<evidence type="ECO:0000313" key="9">
    <source>
        <dbReference type="EMBL" id="SUN08245.1"/>
    </source>
</evidence>
<keyword evidence="3 4" id="KW-0131">Cell cycle</keyword>
<reference evidence="10 13" key="4">
    <citation type="submission" date="2019-03" db="EMBL/GenBank/DDBJ databases">
        <title>Diversity of the mouse oral microbiome.</title>
        <authorList>
            <person name="Joseph S."/>
            <person name="Aduse-Opoku J."/>
            <person name="Curtis M."/>
            <person name="Wade W."/>
            <person name="Hashim A."/>
        </authorList>
    </citation>
    <scope>NUCLEOTIDE SEQUENCE [LARGE SCALE GENOMIC DNA]</scope>
    <source>
        <strain evidence="10 13">HT4</strain>
    </source>
</reference>
<dbReference type="Proteomes" id="UP000255213">
    <property type="component" value="Unassembled WGS sequence"/>
</dbReference>
<feature type="domain" description="WhiA LAGLIDADG-like" evidence="7">
    <location>
        <begin position="122"/>
        <end position="214"/>
    </location>
</feature>
<feature type="domain" description="Sporulation regulator WhiA C-terminal" evidence="5">
    <location>
        <begin position="218"/>
        <end position="300"/>
    </location>
</feature>
<evidence type="ECO:0000313" key="12">
    <source>
        <dbReference type="Proteomes" id="UP000255213"/>
    </source>
</evidence>
<dbReference type="EMBL" id="SPQA01000008">
    <property type="protein sequence ID" value="TFU31129.1"/>
    <property type="molecule type" value="Genomic_DNA"/>
</dbReference>
<dbReference type="GO" id="GO:0043937">
    <property type="term" value="P:regulation of sporulation"/>
    <property type="evidence" value="ECO:0007669"/>
    <property type="project" value="InterPro"/>
</dbReference>
<name>A0A1Q8E952_STRAI</name>
<organism evidence="8 11">
    <name type="scientific">Streptococcus acidominimus</name>
    <dbReference type="NCBI Taxonomy" id="1326"/>
    <lineage>
        <taxon>Bacteria</taxon>
        <taxon>Bacillati</taxon>
        <taxon>Bacillota</taxon>
        <taxon>Bacilli</taxon>
        <taxon>Lactobacillales</taxon>
        <taxon>Streptococcaceae</taxon>
        <taxon>Streptococcus</taxon>
    </lineage>
</organism>
<evidence type="ECO:0000259" key="6">
    <source>
        <dbReference type="Pfam" id="PF10298"/>
    </source>
</evidence>
<dbReference type="Gene3D" id="3.10.28.10">
    <property type="entry name" value="Homing endonucleases"/>
    <property type="match status" value="1"/>
</dbReference>
<dbReference type="InterPro" id="IPR018478">
    <property type="entry name" value="Sporu_reg_WhiA_N_dom"/>
</dbReference>
<evidence type="ECO:0000256" key="1">
    <source>
        <dbReference type="ARBA" id="ARBA00022618"/>
    </source>
</evidence>
<dbReference type="PANTHER" id="PTHR37307:SF1">
    <property type="entry name" value="CELL DIVISION PROTEIN WHIA-RELATED"/>
    <property type="match status" value="1"/>
</dbReference>
<dbReference type="Pfam" id="PF02650">
    <property type="entry name" value="HTH_WhiA"/>
    <property type="match status" value="1"/>
</dbReference>
<dbReference type="InterPro" id="IPR023054">
    <property type="entry name" value="Sporulation_regulator_WhiA_C"/>
</dbReference>
<evidence type="ECO:0000256" key="2">
    <source>
        <dbReference type="ARBA" id="ARBA00023125"/>
    </source>
</evidence>
<gene>
    <name evidence="4 9" type="primary">whiA</name>
    <name evidence="8" type="ORF">BU200_09850</name>
    <name evidence="10" type="ORF">E4U01_03345</name>
    <name evidence="9" type="ORF">NCTC12957_01836</name>
</gene>
<feature type="domain" description="Sporulation transcription regulator WhiA N-terminal" evidence="6">
    <location>
        <begin position="18"/>
        <end position="99"/>
    </location>
</feature>
<dbReference type="InterPro" id="IPR003802">
    <property type="entry name" value="Sporulation_regulator_WhiA"/>
</dbReference>
<dbReference type="InterPro" id="IPR039518">
    <property type="entry name" value="WhiA_LAGLIDADG_dom"/>
</dbReference>
<dbReference type="GO" id="GO:0051301">
    <property type="term" value="P:cell division"/>
    <property type="evidence" value="ECO:0007669"/>
    <property type="project" value="UniProtKB-UniRule"/>
</dbReference>
<keyword evidence="2 4" id="KW-0238">DNA-binding</keyword>
<evidence type="ECO:0000256" key="3">
    <source>
        <dbReference type="ARBA" id="ARBA00023306"/>
    </source>
</evidence>
<dbReference type="AlphaFoldDB" id="A0A1Q8E952"/>
<comment type="similarity">
    <text evidence="4">Belongs to the WhiA family.</text>
</comment>
<dbReference type="NCBIfam" id="TIGR00647">
    <property type="entry name" value="DNA_bind_WhiA"/>
    <property type="match status" value="1"/>
</dbReference>
<dbReference type="Proteomes" id="UP000297747">
    <property type="component" value="Unassembled WGS sequence"/>
</dbReference>
<dbReference type="PANTHER" id="PTHR37307">
    <property type="entry name" value="CELL DIVISION PROTEIN WHIA-RELATED"/>
    <property type="match status" value="1"/>
</dbReference>
<reference evidence="11" key="1">
    <citation type="submission" date="2016-12" db="EMBL/GenBank/DDBJ databases">
        <authorList>
            <person name="Gulvik C.A."/>
        </authorList>
    </citation>
    <scope>NUCLEOTIDE SEQUENCE [LARGE SCALE GENOMIC DNA]</scope>
    <source>
        <strain evidence="11">ATCC 51725</strain>
    </source>
</reference>
<evidence type="ECO:0000313" key="10">
    <source>
        <dbReference type="EMBL" id="TFU31129.1"/>
    </source>
</evidence>
<reference evidence="8" key="2">
    <citation type="submission" date="2016-12" db="EMBL/GenBank/DDBJ databases">
        <authorList>
            <person name="Song W.-J."/>
            <person name="Kurnit D.M."/>
        </authorList>
    </citation>
    <scope>NUCLEOTIDE SEQUENCE [LARGE SCALE GENOMIC DNA]</scope>
    <source>
        <strain evidence="8">ATCC 51725</strain>
    </source>
</reference>
<dbReference type="OrthoDB" id="401278at2"/>
<dbReference type="SUPFAM" id="SSF55608">
    <property type="entry name" value="Homing endonucleases"/>
    <property type="match status" value="1"/>
</dbReference>
<comment type="function">
    <text evidence="4">Involved in cell division and chromosome segregation.</text>
</comment>
<reference evidence="9 12" key="3">
    <citation type="submission" date="2018-06" db="EMBL/GenBank/DDBJ databases">
        <authorList>
            <consortium name="Pathogen Informatics"/>
            <person name="Doyle S."/>
        </authorList>
    </citation>
    <scope>NUCLEOTIDE SEQUENCE [LARGE SCALE GENOMIC DNA]</scope>
    <source>
        <strain evidence="9 12">NCTC12957</strain>
    </source>
</reference>
<sequence>MSFSVQVKEEIISHSRPEKSELAAMIKLSGSLGLASSGLTLSISSENAKIARHLYEMLYQFYQVKAEIRHHQKTNLRKNRVYTVFLEDGVNEILNDLYLADSFFGLETGIAPAILESDSWSQSYLRGAFLASGSVKDPETGKYQLEIASIYEDHAHDLANLLQKFLLDGKVIERTKGSVTYLQRAEDIMDFLLIIGAEEARTEFENVKLLRETRNDLNRAINAEAANIARTVTASMKTIHHISKIMETIGLDQLPADLQEVAQLRIQHPDYSIQQLADSLSTPITKSGLNHRLRKINKIAEEL</sequence>
<keyword evidence="11" id="KW-1185">Reference proteome</keyword>
<dbReference type="EMBL" id="UHEN01000001">
    <property type="protein sequence ID" value="SUN08245.1"/>
    <property type="molecule type" value="Genomic_DNA"/>
</dbReference>
<dbReference type="RefSeq" id="WP_075099975.1">
    <property type="nucleotide sequence ID" value="NZ_CAKOCW010000003.1"/>
</dbReference>
<evidence type="ECO:0000256" key="4">
    <source>
        <dbReference type="HAMAP-Rule" id="MF_01420"/>
    </source>
</evidence>
<dbReference type="EMBL" id="MSJL01000072">
    <property type="protein sequence ID" value="OLF48331.1"/>
    <property type="molecule type" value="Genomic_DNA"/>
</dbReference>
<dbReference type="Pfam" id="PF14527">
    <property type="entry name" value="LAGLIDADG_WhiA"/>
    <property type="match status" value="1"/>
</dbReference>
<evidence type="ECO:0000313" key="8">
    <source>
        <dbReference type="EMBL" id="OLF48331.1"/>
    </source>
</evidence>
<evidence type="ECO:0000313" key="13">
    <source>
        <dbReference type="Proteomes" id="UP000297747"/>
    </source>
</evidence>
<proteinExistence type="inferred from homology"/>
<keyword evidence="1 4" id="KW-0132">Cell division</keyword>
<evidence type="ECO:0000313" key="11">
    <source>
        <dbReference type="Proteomes" id="UP000186437"/>
    </source>
</evidence>
<dbReference type="Pfam" id="PF10298">
    <property type="entry name" value="WhiA_N"/>
    <property type="match status" value="1"/>
</dbReference>
<dbReference type="HAMAP" id="MF_01420">
    <property type="entry name" value="HTH_type_WhiA"/>
    <property type="match status" value="1"/>
</dbReference>
<accession>A0A1Q8E952</accession>
<protein>
    <recommendedName>
        <fullName evidence="4">Probable cell division protein WhiA</fullName>
    </recommendedName>
</protein>
<dbReference type="InterPro" id="IPR027434">
    <property type="entry name" value="Homing_endonucl"/>
</dbReference>
<dbReference type="GO" id="GO:0003677">
    <property type="term" value="F:DNA binding"/>
    <property type="evidence" value="ECO:0007669"/>
    <property type="project" value="UniProtKB-UniRule"/>
</dbReference>